<comment type="caution">
    <text evidence="8">The sequence shown here is derived from an EMBL/GenBank/DDBJ whole genome shotgun (WGS) entry which is preliminary data.</text>
</comment>
<organism evidence="8 9">
    <name type="scientific">Roseibium aestuarii</name>
    <dbReference type="NCBI Taxonomy" id="2600299"/>
    <lineage>
        <taxon>Bacteria</taxon>
        <taxon>Pseudomonadati</taxon>
        <taxon>Pseudomonadota</taxon>
        <taxon>Alphaproteobacteria</taxon>
        <taxon>Hyphomicrobiales</taxon>
        <taxon>Stappiaceae</taxon>
        <taxon>Roseibium</taxon>
    </lineage>
</organism>
<protein>
    <submittedName>
        <fullName evidence="8">DNA repair protein RadC</fullName>
    </submittedName>
</protein>
<evidence type="ECO:0000313" key="8">
    <source>
        <dbReference type="EMBL" id="MFD1696734.1"/>
    </source>
</evidence>
<evidence type="ECO:0000256" key="5">
    <source>
        <dbReference type="ARBA" id="ARBA00023049"/>
    </source>
</evidence>
<dbReference type="InterPro" id="IPR001405">
    <property type="entry name" value="UPF0758"/>
</dbReference>
<dbReference type="PANTHER" id="PTHR30471">
    <property type="entry name" value="DNA REPAIR PROTEIN RADC"/>
    <property type="match status" value="1"/>
</dbReference>
<dbReference type="NCBIfam" id="TIGR00608">
    <property type="entry name" value="radc"/>
    <property type="match status" value="1"/>
</dbReference>
<dbReference type="NCBIfam" id="NF000642">
    <property type="entry name" value="PRK00024.1"/>
    <property type="match status" value="1"/>
</dbReference>
<dbReference type="Pfam" id="PF04002">
    <property type="entry name" value="RadC"/>
    <property type="match status" value="1"/>
</dbReference>
<gene>
    <name evidence="8" type="primary">radC</name>
    <name evidence="8" type="ORF">ACFSC7_14495</name>
</gene>
<keyword evidence="9" id="KW-1185">Reference proteome</keyword>
<dbReference type="PROSITE" id="PS01302">
    <property type="entry name" value="UPF0758"/>
    <property type="match status" value="1"/>
</dbReference>
<dbReference type="EMBL" id="JBHUFA010000004">
    <property type="protein sequence ID" value="MFD1696734.1"/>
    <property type="molecule type" value="Genomic_DNA"/>
</dbReference>
<comment type="similarity">
    <text evidence="6">Belongs to the UPF0758 family.</text>
</comment>
<dbReference type="InterPro" id="IPR037518">
    <property type="entry name" value="MPN"/>
</dbReference>
<dbReference type="SUPFAM" id="SSF47781">
    <property type="entry name" value="RuvA domain 2-like"/>
    <property type="match status" value="1"/>
</dbReference>
<keyword evidence="1" id="KW-0645">Protease</keyword>
<proteinExistence type="inferred from homology"/>
<keyword evidence="4" id="KW-0862">Zinc</keyword>
<dbReference type="InterPro" id="IPR025657">
    <property type="entry name" value="RadC_JAB"/>
</dbReference>
<sequence length="236" mass="26492">MDAEETGFSERSLKTDHLGHRKRLKDRFRTSGSSAFQDYELLELLLFSALPRQDTKPIAKALLKKFGSYPAVLTAPRARLKEIPGVGDAVVDTLKIVQEAAVRLTQREVDGRRPLSSWSKVMDYIHMAMAHADVEEFRILFLDKRNGLIADEVQQTGTIDHTPVYPREVIRRALELSASALILVHNHPSGDPTPSRADIQMTRQIIEIAKPLGVEVHDHIIVGRQGQVSMKGLQLF</sequence>
<dbReference type="SUPFAM" id="SSF102712">
    <property type="entry name" value="JAB1/MPN domain"/>
    <property type="match status" value="1"/>
</dbReference>
<dbReference type="CDD" id="cd08071">
    <property type="entry name" value="MPN_DUF2466"/>
    <property type="match status" value="1"/>
</dbReference>
<dbReference type="Gene3D" id="3.40.140.10">
    <property type="entry name" value="Cytidine Deaminase, domain 2"/>
    <property type="match status" value="1"/>
</dbReference>
<evidence type="ECO:0000259" key="7">
    <source>
        <dbReference type="PROSITE" id="PS50249"/>
    </source>
</evidence>
<evidence type="ECO:0000256" key="3">
    <source>
        <dbReference type="ARBA" id="ARBA00022801"/>
    </source>
</evidence>
<evidence type="ECO:0000256" key="6">
    <source>
        <dbReference type="RuleBase" id="RU003797"/>
    </source>
</evidence>
<dbReference type="PROSITE" id="PS50249">
    <property type="entry name" value="MPN"/>
    <property type="match status" value="1"/>
</dbReference>
<keyword evidence="3" id="KW-0378">Hydrolase</keyword>
<dbReference type="Gene3D" id="1.10.150.20">
    <property type="entry name" value="5' to 3' exonuclease, C-terminal subdomain"/>
    <property type="match status" value="1"/>
</dbReference>
<dbReference type="Proteomes" id="UP001597327">
    <property type="component" value="Unassembled WGS sequence"/>
</dbReference>
<dbReference type="RefSeq" id="WP_149892428.1">
    <property type="nucleotide sequence ID" value="NZ_JBHUFA010000004.1"/>
</dbReference>
<dbReference type="InterPro" id="IPR020891">
    <property type="entry name" value="UPF0758_CS"/>
</dbReference>
<keyword evidence="2" id="KW-0479">Metal-binding</keyword>
<evidence type="ECO:0000256" key="4">
    <source>
        <dbReference type="ARBA" id="ARBA00022833"/>
    </source>
</evidence>
<keyword evidence="5" id="KW-0482">Metalloprotease</keyword>
<dbReference type="PANTHER" id="PTHR30471:SF3">
    <property type="entry name" value="UPF0758 PROTEIN YEES-RELATED"/>
    <property type="match status" value="1"/>
</dbReference>
<dbReference type="InterPro" id="IPR010994">
    <property type="entry name" value="RuvA_2-like"/>
</dbReference>
<feature type="domain" description="MPN" evidence="7">
    <location>
        <begin position="114"/>
        <end position="236"/>
    </location>
</feature>
<evidence type="ECO:0000313" key="9">
    <source>
        <dbReference type="Proteomes" id="UP001597327"/>
    </source>
</evidence>
<evidence type="ECO:0000256" key="1">
    <source>
        <dbReference type="ARBA" id="ARBA00022670"/>
    </source>
</evidence>
<name>A0ABW4JYD1_9HYPH</name>
<accession>A0ABW4JYD1</accession>
<evidence type="ECO:0000256" key="2">
    <source>
        <dbReference type="ARBA" id="ARBA00022723"/>
    </source>
</evidence>
<reference evidence="9" key="1">
    <citation type="journal article" date="2019" name="Int. J. Syst. Evol. Microbiol.">
        <title>The Global Catalogue of Microorganisms (GCM) 10K type strain sequencing project: providing services to taxonomists for standard genome sequencing and annotation.</title>
        <authorList>
            <consortium name="The Broad Institute Genomics Platform"/>
            <consortium name="The Broad Institute Genome Sequencing Center for Infectious Disease"/>
            <person name="Wu L."/>
            <person name="Ma J."/>
        </authorList>
    </citation>
    <scope>NUCLEOTIDE SEQUENCE [LARGE SCALE GENOMIC DNA]</scope>
    <source>
        <strain evidence="9">JCM 3369</strain>
    </source>
</reference>